<sequence length="84" mass="9285">MSTAKQDLYKLIDALPDGETEAAKRFLEFLIEKADQVFLQALNHVPLDDEPLSDNALTAIAAAKKDIKAGNVRPLTDFIRDLDS</sequence>
<dbReference type="Proteomes" id="UP000004324">
    <property type="component" value="Unassembled WGS sequence"/>
</dbReference>
<keyword evidence="2" id="KW-1185">Reference proteome</keyword>
<name>I8RKW9_9FIRM</name>
<proteinExistence type="predicted"/>
<dbReference type="OrthoDB" id="1725439at2"/>
<dbReference type="AlphaFoldDB" id="I8RKW9"/>
<gene>
    <name evidence="1" type="ORF">FB4_1785</name>
</gene>
<dbReference type="EMBL" id="AKVJ01000002">
    <property type="protein sequence ID" value="EIW20933.1"/>
    <property type="molecule type" value="Genomic_DNA"/>
</dbReference>
<reference evidence="1 2" key="1">
    <citation type="journal article" date="2012" name="J. Bacteriol.">
        <title>Draft Genome Sequences for Two Metal-Reducing Pelosinus fermentans Strains Isolated from a Cr(VI)-Contaminated Site and for Type Strain R7.</title>
        <authorList>
            <person name="Brown S.D."/>
            <person name="Podar M."/>
            <person name="Klingeman D.M."/>
            <person name="Johnson C.M."/>
            <person name="Yang Z.K."/>
            <person name="Utturkar S.M."/>
            <person name="Land M.L."/>
            <person name="Mosher J.J."/>
            <person name="Hurt R.A.Jr."/>
            <person name="Phelps T.J."/>
            <person name="Palumbo A.V."/>
            <person name="Arkin A.P."/>
            <person name="Hazen T.C."/>
            <person name="Elias D.A."/>
        </authorList>
    </citation>
    <scope>NUCLEOTIDE SEQUENCE [LARGE SCALE GENOMIC DNA]</scope>
    <source>
        <strain evidence="1 2">B4</strain>
    </source>
</reference>
<accession>I8RKW9</accession>
<organism evidence="1 2">
    <name type="scientific">Pelosinus fermentans B4</name>
    <dbReference type="NCBI Taxonomy" id="1149862"/>
    <lineage>
        <taxon>Bacteria</taxon>
        <taxon>Bacillati</taxon>
        <taxon>Bacillota</taxon>
        <taxon>Negativicutes</taxon>
        <taxon>Selenomonadales</taxon>
        <taxon>Sporomusaceae</taxon>
        <taxon>Pelosinus</taxon>
    </lineage>
</organism>
<comment type="caution">
    <text evidence="1">The sequence shown here is derived from an EMBL/GenBank/DDBJ whole genome shotgun (WGS) entry which is preliminary data.</text>
</comment>
<dbReference type="PATRIC" id="fig|1149862.3.peg.60"/>
<evidence type="ECO:0000313" key="2">
    <source>
        <dbReference type="Proteomes" id="UP000004324"/>
    </source>
</evidence>
<evidence type="ECO:0000313" key="1">
    <source>
        <dbReference type="EMBL" id="EIW20933.1"/>
    </source>
</evidence>
<dbReference type="RefSeq" id="WP_007930214.1">
    <property type="nucleotide sequence ID" value="NZ_AKVJ01000002.1"/>
</dbReference>
<protein>
    <submittedName>
        <fullName evidence="1">Uncharacterized protein</fullName>
    </submittedName>
</protein>